<protein>
    <submittedName>
        <fullName evidence="3">T9SS type A sorting domain-containing protein</fullName>
    </submittedName>
</protein>
<evidence type="ECO:0000256" key="1">
    <source>
        <dbReference type="SAM" id="SignalP"/>
    </source>
</evidence>
<dbReference type="RefSeq" id="WP_157590704.1">
    <property type="nucleotide sequence ID" value="NZ_WPIN01000028.1"/>
</dbReference>
<name>A0A7K1SQN2_9BACT</name>
<proteinExistence type="predicted"/>
<keyword evidence="4" id="KW-1185">Reference proteome</keyword>
<dbReference type="InterPro" id="IPR026444">
    <property type="entry name" value="Secre_tail"/>
</dbReference>
<dbReference type="Pfam" id="PF18962">
    <property type="entry name" value="Por_Secre_tail"/>
    <property type="match status" value="1"/>
</dbReference>
<evidence type="ECO:0000313" key="3">
    <source>
        <dbReference type="EMBL" id="MVM35906.1"/>
    </source>
</evidence>
<organism evidence="3 4">
    <name type="scientific">Spirosoma arboris</name>
    <dbReference type="NCBI Taxonomy" id="2682092"/>
    <lineage>
        <taxon>Bacteria</taxon>
        <taxon>Pseudomonadati</taxon>
        <taxon>Bacteroidota</taxon>
        <taxon>Cytophagia</taxon>
        <taxon>Cytophagales</taxon>
        <taxon>Cytophagaceae</taxon>
        <taxon>Spirosoma</taxon>
    </lineage>
</organism>
<accession>A0A7K1SQN2</accession>
<evidence type="ECO:0000259" key="2">
    <source>
        <dbReference type="Pfam" id="PF18962"/>
    </source>
</evidence>
<dbReference type="InterPro" id="IPR055015">
    <property type="entry name" value="GCX_COOH"/>
</dbReference>
<keyword evidence="1" id="KW-0732">Signal</keyword>
<dbReference type="EMBL" id="WPIN01000028">
    <property type="protein sequence ID" value="MVM35906.1"/>
    <property type="molecule type" value="Genomic_DNA"/>
</dbReference>
<feature type="signal peptide" evidence="1">
    <location>
        <begin position="1"/>
        <end position="21"/>
    </location>
</feature>
<feature type="domain" description="Secretion system C-terminal sorting" evidence="2">
    <location>
        <begin position="104"/>
        <end position="175"/>
    </location>
</feature>
<evidence type="ECO:0000313" key="4">
    <source>
        <dbReference type="Proteomes" id="UP000436006"/>
    </source>
</evidence>
<sequence>MKTSLCLITLLFVGSCGFAQQYPFQLTLTRFVEAGEFSEQQAVQTIESSSVIKPSAIAQYKAGQSVLLQPGFVAHSGSLFMATIGPVERPGIGKAEGSLSVSAYPNPFVDQVLIEYILTQSERVGYELRTSQGQLVHQTAASQQSEGSHQVTLTGTGLAAGVYLYQIQIGARSYTLRLVKRD</sequence>
<feature type="chain" id="PRO_5029836988" evidence="1">
    <location>
        <begin position="22"/>
        <end position="182"/>
    </location>
</feature>
<gene>
    <name evidence="3" type="ORF">GO755_38190</name>
</gene>
<comment type="caution">
    <text evidence="3">The sequence shown here is derived from an EMBL/GenBank/DDBJ whole genome shotgun (WGS) entry which is preliminary data.</text>
</comment>
<reference evidence="3 4" key="1">
    <citation type="submission" date="2019-12" db="EMBL/GenBank/DDBJ databases">
        <title>Spirosoma sp. HMF4905 genome sequencing and assembly.</title>
        <authorList>
            <person name="Kang H."/>
            <person name="Cha I."/>
            <person name="Kim H."/>
            <person name="Joh K."/>
        </authorList>
    </citation>
    <scope>NUCLEOTIDE SEQUENCE [LARGE SCALE GENOMIC DNA]</scope>
    <source>
        <strain evidence="3 4">HMF4905</strain>
    </source>
</reference>
<dbReference type="AlphaFoldDB" id="A0A7K1SQN2"/>
<dbReference type="NCBIfam" id="NF045639">
    <property type="entry name" value="GCX_COOH"/>
    <property type="match status" value="1"/>
</dbReference>
<dbReference type="PROSITE" id="PS51257">
    <property type="entry name" value="PROKAR_LIPOPROTEIN"/>
    <property type="match status" value="1"/>
</dbReference>
<dbReference type="NCBIfam" id="TIGR04183">
    <property type="entry name" value="Por_Secre_tail"/>
    <property type="match status" value="1"/>
</dbReference>
<dbReference type="Proteomes" id="UP000436006">
    <property type="component" value="Unassembled WGS sequence"/>
</dbReference>